<gene>
    <name evidence="3" type="ORF">QWE_00595</name>
</gene>
<feature type="transmembrane region" description="Helical" evidence="1">
    <location>
        <begin position="242"/>
        <end position="262"/>
    </location>
</feature>
<feature type="transmembrane region" description="Helical" evidence="1">
    <location>
        <begin position="282"/>
        <end position="300"/>
    </location>
</feature>
<keyword evidence="1" id="KW-0472">Membrane</keyword>
<evidence type="ECO:0000256" key="1">
    <source>
        <dbReference type="SAM" id="Phobius"/>
    </source>
</evidence>
<keyword evidence="4" id="KW-1185">Reference proteome</keyword>
<proteinExistence type="predicted"/>
<dbReference type="AlphaFoldDB" id="K2Q8Z5"/>
<feature type="transmembrane region" description="Helical" evidence="1">
    <location>
        <begin position="217"/>
        <end position="235"/>
    </location>
</feature>
<feature type="transmembrane region" description="Helical" evidence="1">
    <location>
        <begin position="185"/>
        <end position="211"/>
    </location>
</feature>
<keyword evidence="1" id="KW-0812">Transmembrane</keyword>
<dbReference type="Proteomes" id="UP000007123">
    <property type="component" value="Unassembled WGS sequence"/>
</dbReference>
<feature type="domain" description="CAAX prenyl protease 2/Lysostaphin resistance protein A-like" evidence="2">
    <location>
        <begin position="159"/>
        <end position="252"/>
    </location>
</feature>
<evidence type="ECO:0000313" key="4">
    <source>
        <dbReference type="Proteomes" id="UP000007123"/>
    </source>
</evidence>
<organism evidence="3 4">
    <name type="scientific">Agrobacterium albertimagni AOL15</name>
    <dbReference type="NCBI Taxonomy" id="1156935"/>
    <lineage>
        <taxon>Bacteria</taxon>
        <taxon>Pseudomonadati</taxon>
        <taxon>Pseudomonadota</taxon>
        <taxon>Alphaproteobacteria</taxon>
        <taxon>Hyphomicrobiales</taxon>
        <taxon>Rhizobiaceae</taxon>
        <taxon>Rhizobium/Agrobacterium group</taxon>
        <taxon>Agrobacterium</taxon>
    </lineage>
</organism>
<keyword evidence="1" id="KW-1133">Transmembrane helix</keyword>
<reference evidence="3 4" key="1">
    <citation type="journal article" date="2012" name="J. Bacteriol.">
        <title>Draft Genome Sequence of Agrobacterium albertimagni Strain AOL15.</title>
        <authorList>
            <person name="Trimble W.L."/>
            <person name="Phung le T."/>
            <person name="Meyer F."/>
            <person name="Gilbert J.A."/>
            <person name="Silver S."/>
        </authorList>
    </citation>
    <scope>NUCLEOTIDE SEQUENCE [LARGE SCALE GENOMIC DNA]</scope>
    <source>
        <strain evidence="3 4">AOL15</strain>
    </source>
</reference>
<dbReference type="PATRIC" id="fig|1156935.5.peg.123"/>
<feature type="transmembrane region" description="Helical" evidence="1">
    <location>
        <begin position="86"/>
        <end position="105"/>
    </location>
</feature>
<feature type="transmembrane region" description="Helical" evidence="1">
    <location>
        <begin position="156"/>
        <end position="173"/>
    </location>
</feature>
<evidence type="ECO:0000259" key="2">
    <source>
        <dbReference type="Pfam" id="PF02517"/>
    </source>
</evidence>
<dbReference type="eggNOG" id="COG1266">
    <property type="taxonomic scope" value="Bacteria"/>
</dbReference>
<dbReference type="GO" id="GO:0004175">
    <property type="term" value="F:endopeptidase activity"/>
    <property type="evidence" value="ECO:0007669"/>
    <property type="project" value="UniProtKB-ARBA"/>
</dbReference>
<accession>K2Q8Z5</accession>
<comment type="caution">
    <text evidence="3">The sequence shown here is derived from an EMBL/GenBank/DDBJ whole genome shotgun (WGS) entry which is preliminary data.</text>
</comment>
<dbReference type="STRING" id="1156935.QWE_00595"/>
<dbReference type="EMBL" id="ALJF01000001">
    <property type="protein sequence ID" value="EKF61655.1"/>
    <property type="molecule type" value="Genomic_DNA"/>
</dbReference>
<evidence type="ECO:0000313" key="3">
    <source>
        <dbReference type="EMBL" id="EKF61655.1"/>
    </source>
</evidence>
<protein>
    <submittedName>
        <fullName evidence="3">Abortive infection protein</fullName>
    </submittedName>
</protein>
<dbReference type="RefSeq" id="WP_006724110.1">
    <property type="nucleotide sequence ID" value="NZ_ALJF01000001.1"/>
</dbReference>
<feature type="transmembrane region" description="Helical" evidence="1">
    <location>
        <begin position="44"/>
        <end position="66"/>
    </location>
</feature>
<dbReference type="OrthoDB" id="2680086at2"/>
<dbReference type="InterPro" id="IPR003675">
    <property type="entry name" value="Rce1/LyrA-like_dom"/>
</dbReference>
<feature type="transmembrane region" description="Helical" evidence="1">
    <location>
        <begin position="126"/>
        <end position="144"/>
    </location>
</feature>
<dbReference type="GO" id="GO:0080120">
    <property type="term" value="P:CAAX-box protein maturation"/>
    <property type="evidence" value="ECO:0007669"/>
    <property type="project" value="UniProtKB-ARBA"/>
</dbReference>
<dbReference type="Pfam" id="PF02517">
    <property type="entry name" value="Rce1-like"/>
    <property type="match status" value="1"/>
</dbReference>
<sequence length="311" mass="32923">MTHDAEHGFSQSKAAAPHGYLPTEVEYHRAFAGPERRILRGLTVILLLFGGLIGFANLGLAGASFIDASILGRSGFTPLAHAATSLALALLIPYSMLLQRVFYGLPTGSLHSVTGCFRFDMFGRSLLVIGPLVLIPMSLTSLFMPGDTITWSHMDIVAFFITGMILTPLAAAGEEYGFRGLMFRIVGSWTLGPLSGAILGIILTAGLFSLFHGSSDPYLLTSYLVLFSSLAVITWRTGGLEVAVVIHGVYNVSGLVLATALHVDIGGALAGRSEIVGVPANLLPGLVVGAIAILFVAATWKDGPLRTDRQR</sequence>
<name>K2Q8Z5_9HYPH</name>